<name>M0KSR9_9EURY</name>
<organism evidence="2 3">
    <name type="scientific">Haloarcula marismortui ATCC 33799</name>
    <dbReference type="NCBI Taxonomy" id="662475"/>
    <lineage>
        <taxon>Archaea</taxon>
        <taxon>Methanobacteriati</taxon>
        <taxon>Methanobacteriota</taxon>
        <taxon>Stenosarchaea group</taxon>
        <taxon>Halobacteria</taxon>
        <taxon>Halobacteriales</taxon>
        <taxon>Haloarculaceae</taxon>
        <taxon>Haloarcula</taxon>
    </lineage>
</organism>
<dbReference type="PATRIC" id="fig|662475.6.peg.675"/>
<keyword evidence="3" id="KW-1185">Reference proteome</keyword>
<gene>
    <name evidence="2" type="ORF">C435_03503</name>
</gene>
<evidence type="ECO:0000313" key="2">
    <source>
        <dbReference type="EMBL" id="EMA23953.1"/>
    </source>
</evidence>
<dbReference type="Proteomes" id="UP000011687">
    <property type="component" value="Unassembled WGS sequence"/>
</dbReference>
<comment type="caution">
    <text evidence="2">The sequence shown here is derived from an EMBL/GenBank/DDBJ whole genome shotgun (WGS) entry which is preliminary data.</text>
</comment>
<dbReference type="AlphaFoldDB" id="M0KSR9"/>
<evidence type="ECO:0000313" key="3">
    <source>
        <dbReference type="Proteomes" id="UP000011687"/>
    </source>
</evidence>
<evidence type="ECO:0000256" key="1">
    <source>
        <dbReference type="SAM" id="MobiDB-lite"/>
    </source>
</evidence>
<feature type="region of interest" description="Disordered" evidence="1">
    <location>
        <begin position="116"/>
        <end position="136"/>
    </location>
</feature>
<reference evidence="2 3" key="1">
    <citation type="journal article" date="2014" name="PLoS Genet.">
        <title>Phylogenetically driven sequencing of extremely halophilic archaea reveals strategies for static and dynamic osmo-response.</title>
        <authorList>
            <person name="Becker E.A."/>
            <person name="Seitzer P.M."/>
            <person name="Tritt A."/>
            <person name="Larsen D."/>
            <person name="Krusor M."/>
            <person name="Yao A.I."/>
            <person name="Wu D."/>
            <person name="Madern D."/>
            <person name="Eisen J.A."/>
            <person name="Darling A.E."/>
            <person name="Facciotti M.T."/>
        </authorList>
    </citation>
    <scope>NUCLEOTIDE SEQUENCE [LARGE SCALE GENOMIC DNA]</scope>
    <source>
        <strain evidence="2 3">ATCC 33799</strain>
    </source>
</reference>
<sequence length="136" mass="15315">MSRQFTSTERTAVLYNRRNYSASSEYNHDYIGSDLIQGMLTQIGEEDTPASEEIAQQIMAGLDQIDGGVTREEILSQFPGERDAADRALSRLKYYRLILEGEQQGKTIIGLHPGEKEAARKGYEADRTRKAALRTE</sequence>
<accession>M0KSR9</accession>
<dbReference type="EMBL" id="AOLS01000019">
    <property type="protein sequence ID" value="EMA23953.1"/>
    <property type="molecule type" value="Genomic_DNA"/>
</dbReference>
<proteinExistence type="predicted"/>
<protein>
    <submittedName>
        <fullName evidence="2">Uncharacterized protein</fullName>
    </submittedName>
</protein>